<proteinExistence type="predicted"/>
<reference evidence="7" key="1">
    <citation type="journal article" date="2014" name="BMC Genomics">
        <title>Genome sequencing of two Neorhizobium galegae strains reveals a noeT gene responsible for the unusual acetylation of the nodulation factors.</title>
        <authorList>
            <person name="Osterman J."/>
            <person name="Marsh J."/>
            <person name="Laine P.K."/>
            <person name="Zeng Z."/>
            <person name="Alatalo E."/>
            <person name="Sullivan J.T."/>
            <person name="Young J.P."/>
            <person name="Thomas-Oates J."/>
            <person name="Paulin L."/>
            <person name="Lindstrom K."/>
        </authorList>
    </citation>
    <scope>NUCLEOTIDE SEQUENCE [LARGE SCALE GENOMIC DNA]</scope>
    <source>
        <strain evidence="7">HAMBI 1141</strain>
    </source>
</reference>
<organism evidence="6 7">
    <name type="scientific">Neorhizobium galegae bv. officinalis bv. officinalis str. HAMBI 1141</name>
    <dbReference type="NCBI Taxonomy" id="1028801"/>
    <lineage>
        <taxon>Bacteria</taxon>
        <taxon>Pseudomonadati</taxon>
        <taxon>Pseudomonadota</taxon>
        <taxon>Alphaproteobacteria</taxon>
        <taxon>Hyphomicrobiales</taxon>
        <taxon>Rhizobiaceae</taxon>
        <taxon>Rhizobium/Agrobacterium group</taxon>
        <taxon>Neorhizobium</taxon>
    </lineage>
</organism>
<evidence type="ECO:0000256" key="3">
    <source>
        <dbReference type="ARBA" id="ARBA00022989"/>
    </source>
</evidence>
<dbReference type="GO" id="GO:0032259">
    <property type="term" value="P:methylation"/>
    <property type="evidence" value="ECO:0007669"/>
    <property type="project" value="UniProtKB-KW"/>
</dbReference>
<name>A0A068T7Z6_NEOGA</name>
<keyword evidence="4 5" id="KW-0472">Membrane</keyword>
<comment type="subcellular location">
    <subcellularLocation>
        <location evidence="1">Membrane</location>
        <topology evidence="1">Multi-pass membrane protein</topology>
    </subcellularLocation>
</comment>
<evidence type="ECO:0000256" key="5">
    <source>
        <dbReference type="SAM" id="Phobius"/>
    </source>
</evidence>
<keyword evidence="3 5" id="KW-1133">Transmembrane helix</keyword>
<dbReference type="PANTHER" id="PTHR43847:SF1">
    <property type="entry name" value="BLL3993 PROTEIN"/>
    <property type="match status" value="1"/>
</dbReference>
<feature type="transmembrane region" description="Helical" evidence="5">
    <location>
        <begin position="70"/>
        <end position="90"/>
    </location>
</feature>
<dbReference type="Proteomes" id="UP000028186">
    <property type="component" value="Chromosome I"/>
</dbReference>
<dbReference type="InterPro" id="IPR052527">
    <property type="entry name" value="Metal_cation-efflux_comp"/>
</dbReference>
<keyword evidence="6" id="KW-0489">Methyltransferase</keyword>
<gene>
    <name evidence="6" type="ORF">RG1141_CH10810</name>
</gene>
<evidence type="ECO:0000256" key="1">
    <source>
        <dbReference type="ARBA" id="ARBA00004141"/>
    </source>
</evidence>
<dbReference type="GO" id="GO:0016020">
    <property type="term" value="C:membrane"/>
    <property type="evidence" value="ECO:0007669"/>
    <property type="project" value="UniProtKB-SubCell"/>
</dbReference>
<dbReference type="eggNOG" id="COG1755">
    <property type="taxonomic scope" value="Bacteria"/>
</dbReference>
<evidence type="ECO:0000313" key="6">
    <source>
        <dbReference type="EMBL" id="CDN53440.1"/>
    </source>
</evidence>
<feature type="transmembrane region" description="Helical" evidence="5">
    <location>
        <begin position="131"/>
        <end position="157"/>
    </location>
</feature>
<dbReference type="RefSeq" id="WP_038541819.1">
    <property type="nucleotide sequence ID" value="NZ_HG938355.1"/>
</dbReference>
<dbReference type="KEGG" id="ngl:RG1141_CH10810"/>
<keyword evidence="2 5" id="KW-0812">Transmembrane</keyword>
<dbReference type="AlphaFoldDB" id="A0A068T7Z6"/>
<evidence type="ECO:0000256" key="4">
    <source>
        <dbReference type="ARBA" id="ARBA00023136"/>
    </source>
</evidence>
<dbReference type="PATRIC" id="fig|1028801.3.peg.1110"/>
<evidence type="ECO:0000313" key="7">
    <source>
        <dbReference type="Proteomes" id="UP000028186"/>
    </source>
</evidence>
<dbReference type="PANTHER" id="PTHR43847">
    <property type="entry name" value="BLL3993 PROTEIN"/>
    <property type="match status" value="1"/>
</dbReference>
<dbReference type="Pfam" id="PF04140">
    <property type="entry name" value="ICMT"/>
    <property type="match status" value="1"/>
</dbReference>
<dbReference type="InterPro" id="IPR007269">
    <property type="entry name" value="ICMT_MeTrfase"/>
</dbReference>
<keyword evidence="6" id="KW-0808">Transferase</keyword>
<accession>A0A068T7Z6</accession>
<dbReference type="EMBL" id="HG938355">
    <property type="protein sequence ID" value="CDN53440.1"/>
    <property type="molecule type" value="Genomic_DNA"/>
</dbReference>
<sequence length="176" mass="19626">MSPILIVIFLAAAAARIASVVVSKRHERILRDEGAVEHGALNTRLLALAHGLFYLAAFGEGWVRHAEFDGLSAIGLAIFVAALAMLVWIVRLLGPVWTVKIMIARNHPVSRHWLFRNLRHPNYFLNILPELVGYSLIFHAWLTLMTGLPVYLVILIVRIVQEERAMRGLFGTASAS</sequence>
<dbReference type="GO" id="GO:0004671">
    <property type="term" value="F:protein C-terminal S-isoprenylcysteine carboxyl O-methyltransferase activity"/>
    <property type="evidence" value="ECO:0007669"/>
    <property type="project" value="InterPro"/>
</dbReference>
<dbReference type="Gene3D" id="1.20.120.1630">
    <property type="match status" value="1"/>
</dbReference>
<protein>
    <submittedName>
        <fullName evidence="6">Isoprenylcysteine carboxyl methyltransferase family protein</fullName>
    </submittedName>
</protein>
<evidence type="ECO:0000256" key="2">
    <source>
        <dbReference type="ARBA" id="ARBA00022692"/>
    </source>
</evidence>
<dbReference type="HOGENOM" id="CLU_102515_1_0_5"/>